<name>A0A2P6VMJ3_9CHLO</name>
<feature type="region of interest" description="Disordered" evidence="1">
    <location>
        <begin position="79"/>
        <end position="100"/>
    </location>
</feature>
<sequence length="312" mass="31757">MLTPYKQAAALLLILLASTAAAVCAVPVLSADDASLDSPLDALLDAAVAGSQPVTKAAPAGASLGMWREALMLADAQPAGDGATAQGPLPAPVPAGAGIPESGLSWEVEVEHRSIERGPWWRSAASRGEEGEQAAAAIAAAERAAGSMARQLARDVAAVQAAAALPPLEPRPDAPAHGWNLGGVQVGLAFDHNEASVGFSSSSDDSQRGAFEVRATWATTRRLVRLGGGEQEVSATEVSLSISGLALACLATCLLVLLALRRSLPACHEDEEEEEEEGCEEEGGCGVGNHDGKRAAFLQAGGYSPLASSPSE</sequence>
<accession>A0A2P6VMJ3</accession>
<dbReference type="AlphaFoldDB" id="A0A2P6VMJ3"/>
<feature type="chain" id="PRO_5015131019" evidence="2">
    <location>
        <begin position="26"/>
        <end position="312"/>
    </location>
</feature>
<gene>
    <name evidence="3" type="ORF">C2E20_1396</name>
</gene>
<dbReference type="EMBL" id="LHPF02000002">
    <property type="protein sequence ID" value="PSC75303.1"/>
    <property type="molecule type" value="Genomic_DNA"/>
</dbReference>
<feature type="signal peptide" evidence="2">
    <location>
        <begin position="1"/>
        <end position="25"/>
    </location>
</feature>
<evidence type="ECO:0000256" key="2">
    <source>
        <dbReference type="SAM" id="SignalP"/>
    </source>
</evidence>
<evidence type="ECO:0000313" key="3">
    <source>
        <dbReference type="EMBL" id="PSC75303.1"/>
    </source>
</evidence>
<keyword evidence="2" id="KW-0732">Signal</keyword>
<evidence type="ECO:0000313" key="4">
    <source>
        <dbReference type="Proteomes" id="UP000239649"/>
    </source>
</evidence>
<comment type="caution">
    <text evidence="3">The sequence shown here is derived from an EMBL/GenBank/DDBJ whole genome shotgun (WGS) entry which is preliminary data.</text>
</comment>
<proteinExistence type="predicted"/>
<keyword evidence="4" id="KW-1185">Reference proteome</keyword>
<reference evidence="3 4" key="1">
    <citation type="journal article" date="2018" name="Plant J.">
        <title>Genome sequences of Chlorella sorokiniana UTEX 1602 and Micractinium conductrix SAG 241.80: implications to maltose excretion by a green alga.</title>
        <authorList>
            <person name="Arriola M.B."/>
            <person name="Velmurugan N."/>
            <person name="Zhang Y."/>
            <person name="Plunkett M.H."/>
            <person name="Hondzo H."/>
            <person name="Barney B.M."/>
        </authorList>
    </citation>
    <scope>NUCLEOTIDE SEQUENCE [LARGE SCALE GENOMIC DNA]</scope>
    <source>
        <strain evidence="3 4">SAG 241.80</strain>
    </source>
</reference>
<evidence type="ECO:0000256" key="1">
    <source>
        <dbReference type="SAM" id="MobiDB-lite"/>
    </source>
</evidence>
<protein>
    <submittedName>
        <fullName evidence="3">Uncharacterized protein</fullName>
    </submittedName>
</protein>
<dbReference type="Proteomes" id="UP000239649">
    <property type="component" value="Unassembled WGS sequence"/>
</dbReference>
<organism evidence="3 4">
    <name type="scientific">Micractinium conductrix</name>
    <dbReference type="NCBI Taxonomy" id="554055"/>
    <lineage>
        <taxon>Eukaryota</taxon>
        <taxon>Viridiplantae</taxon>
        <taxon>Chlorophyta</taxon>
        <taxon>core chlorophytes</taxon>
        <taxon>Trebouxiophyceae</taxon>
        <taxon>Chlorellales</taxon>
        <taxon>Chlorellaceae</taxon>
        <taxon>Chlorella clade</taxon>
        <taxon>Micractinium</taxon>
    </lineage>
</organism>